<dbReference type="PANTHER" id="PTHR15907">
    <property type="entry name" value="DUF614 FAMILY PROTEIN-RELATED"/>
    <property type="match status" value="1"/>
</dbReference>
<dbReference type="Proteomes" id="UP000663832">
    <property type="component" value="Unassembled WGS sequence"/>
</dbReference>
<evidence type="ECO:0000313" key="3">
    <source>
        <dbReference type="Proteomes" id="UP000663832"/>
    </source>
</evidence>
<protein>
    <submittedName>
        <fullName evidence="2">Uncharacterized protein</fullName>
    </submittedName>
</protein>
<evidence type="ECO:0000256" key="1">
    <source>
        <dbReference type="ARBA" id="ARBA00009024"/>
    </source>
</evidence>
<comment type="caution">
    <text evidence="2">The sequence shown here is derived from an EMBL/GenBank/DDBJ whole genome shotgun (WGS) entry which is preliminary data.</text>
</comment>
<dbReference type="OrthoDB" id="1045822at2759"/>
<organism evidence="2 3">
    <name type="scientific">Adineta steineri</name>
    <dbReference type="NCBI Taxonomy" id="433720"/>
    <lineage>
        <taxon>Eukaryota</taxon>
        <taxon>Metazoa</taxon>
        <taxon>Spiralia</taxon>
        <taxon>Gnathifera</taxon>
        <taxon>Rotifera</taxon>
        <taxon>Eurotatoria</taxon>
        <taxon>Bdelloidea</taxon>
        <taxon>Adinetida</taxon>
        <taxon>Adinetidae</taxon>
        <taxon>Adineta</taxon>
    </lineage>
</organism>
<dbReference type="NCBIfam" id="TIGR01571">
    <property type="entry name" value="A_thal_Cys_rich"/>
    <property type="match status" value="1"/>
</dbReference>
<name>A0A815MS73_9BILA</name>
<dbReference type="EMBL" id="CAJNOM010000407">
    <property type="protein sequence ID" value="CAF1420052.1"/>
    <property type="molecule type" value="Genomic_DNA"/>
</dbReference>
<accession>A0A815MS73</accession>
<gene>
    <name evidence="2" type="ORF">QVE165_LOCUS38176</name>
</gene>
<dbReference type="Pfam" id="PF04749">
    <property type="entry name" value="PLAC8"/>
    <property type="match status" value="1"/>
</dbReference>
<comment type="similarity">
    <text evidence="1">Belongs to the cornifelin family.</text>
</comment>
<keyword evidence="3" id="KW-1185">Reference proteome</keyword>
<dbReference type="InterPro" id="IPR006461">
    <property type="entry name" value="PLAC_motif_containing"/>
</dbReference>
<sequence>MSQIYPQQVPYVTIQQPMPSADPFRTYKNEWHTGLCSCTDDWSQCCYAYFCWCCFMGSLADSIDESKWSCLCVPNALAVYRMKVRSILHIRGGACDDYCTTAFCSFCVGVQMRNELKHHGIN</sequence>
<dbReference type="AlphaFoldDB" id="A0A815MS73"/>
<reference evidence="2" key="1">
    <citation type="submission" date="2021-02" db="EMBL/GenBank/DDBJ databases">
        <authorList>
            <person name="Nowell W R."/>
        </authorList>
    </citation>
    <scope>NUCLEOTIDE SEQUENCE</scope>
</reference>
<evidence type="ECO:0000313" key="2">
    <source>
        <dbReference type="EMBL" id="CAF1420052.1"/>
    </source>
</evidence>
<proteinExistence type="inferred from homology"/>